<comment type="catalytic activity">
    <reaction evidence="5">
        <text>L-glutamate 5-semialdehyde + NAD(+) + H2O = L-glutamate + NADH + 2 H(+)</text>
        <dbReference type="Rhea" id="RHEA:30235"/>
        <dbReference type="ChEBI" id="CHEBI:15377"/>
        <dbReference type="ChEBI" id="CHEBI:15378"/>
        <dbReference type="ChEBI" id="CHEBI:29985"/>
        <dbReference type="ChEBI" id="CHEBI:57540"/>
        <dbReference type="ChEBI" id="CHEBI:57945"/>
        <dbReference type="ChEBI" id="CHEBI:58066"/>
        <dbReference type="EC" id="1.2.1.88"/>
    </reaction>
</comment>
<accession>A0A367YQU6</accession>
<evidence type="ECO:0000256" key="6">
    <source>
        <dbReference type="PROSITE-ProRule" id="PRU10007"/>
    </source>
</evidence>
<dbReference type="InterPro" id="IPR016163">
    <property type="entry name" value="Ald_DH_C"/>
</dbReference>
<sequence>MAARITYATLTADNEELHTAYEDGVRRARARLGEEVAVAEDPEPGEPVEVRSPADPAVVVCTVRPASPRAVQAAVAAAKQAYPGWAATPWQERIALLRRCADVISDRADELAALMTIEVGKNRLEALGDVEEAAVFFRYYSDLMEAADGYSRPMDSLSDTERTRSVLRPHGVWGVISPFNFPMALAAGPTAAALVAGNTVVVKPSLQGTATAWRLFEVLRDELPAGVVRLVPGGDEQGRALVGSPDVAGLTFTGSYEVGMQVLGAASTPWPRPVIAEMGGKNPAVVTASADLDAAAQGVARSAFGFGGQKCSACSRVYVDRAVHDDFVARLVARAGDVVVGDPLERDTFLGPVVDAAAVDRFREAVAAARERGRVVAGGDVLTGERLPGHYVAPTVVTDLDPSDPLLSTELFLPFVAAVPVDGLEQAVAHANDTVFGLTAGLFSGEGEEIQRFLDTIEAGVVYVNRPAGATTGAWPGIQPFGGWKGSGSSGKAGGGVYYLLQFMREQSQTVVQR</sequence>
<dbReference type="GO" id="GO:0004657">
    <property type="term" value="F:proline dehydrogenase activity"/>
    <property type="evidence" value="ECO:0007669"/>
    <property type="project" value="UniProtKB-ARBA"/>
</dbReference>
<evidence type="ECO:0000313" key="10">
    <source>
        <dbReference type="Proteomes" id="UP000252770"/>
    </source>
</evidence>
<dbReference type="Proteomes" id="UP000252770">
    <property type="component" value="Unassembled WGS sequence"/>
</dbReference>
<organism evidence="9 10">
    <name type="scientific">Desertihabitans brevis</name>
    <dbReference type="NCBI Taxonomy" id="2268447"/>
    <lineage>
        <taxon>Bacteria</taxon>
        <taxon>Bacillati</taxon>
        <taxon>Actinomycetota</taxon>
        <taxon>Actinomycetes</taxon>
        <taxon>Propionibacteriales</taxon>
        <taxon>Propionibacteriaceae</taxon>
        <taxon>Desertihabitans</taxon>
    </lineage>
</organism>
<dbReference type="InterPro" id="IPR015590">
    <property type="entry name" value="Aldehyde_DH_dom"/>
</dbReference>
<dbReference type="PANTHER" id="PTHR42862">
    <property type="entry name" value="DELTA-1-PYRROLINE-5-CARBOXYLATE DEHYDROGENASE 1, ISOFORM A-RELATED"/>
    <property type="match status" value="1"/>
</dbReference>
<evidence type="ECO:0000256" key="7">
    <source>
        <dbReference type="RuleBase" id="RU003345"/>
    </source>
</evidence>
<dbReference type="GO" id="GO:0003842">
    <property type="term" value="F:L-glutamate gamma-semialdehyde dehydrogenase activity"/>
    <property type="evidence" value="ECO:0007669"/>
    <property type="project" value="UniProtKB-EC"/>
</dbReference>
<dbReference type="InterPro" id="IPR016162">
    <property type="entry name" value="Ald_DH_N"/>
</dbReference>
<dbReference type="PROSITE" id="PS00070">
    <property type="entry name" value="ALDEHYDE_DEHYDR_CYS"/>
    <property type="match status" value="1"/>
</dbReference>
<dbReference type="FunFam" id="3.40.309.10:FF:000005">
    <property type="entry name" value="1-pyrroline-5-carboxylate dehydrogenase 1"/>
    <property type="match status" value="1"/>
</dbReference>
<keyword evidence="3 7" id="KW-0560">Oxidoreductase</keyword>
<dbReference type="Gene3D" id="3.40.605.10">
    <property type="entry name" value="Aldehyde Dehydrogenase, Chain A, domain 1"/>
    <property type="match status" value="1"/>
</dbReference>
<dbReference type="PANTHER" id="PTHR42862:SF1">
    <property type="entry name" value="DELTA-1-PYRROLINE-5-CARBOXYLATE DEHYDROGENASE 2, ISOFORM A-RELATED"/>
    <property type="match status" value="1"/>
</dbReference>
<dbReference type="EMBL" id="QOUI01000013">
    <property type="protein sequence ID" value="RCK68198.1"/>
    <property type="molecule type" value="Genomic_DNA"/>
</dbReference>
<dbReference type="Pfam" id="PF00171">
    <property type="entry name" value="Aldedh"/>
    <property type="match status" value="1"/>
</dbReference>
<evidence type="ECO:0000256" key="3">
    <source>
        <dbReference type="ARBA" id="ARBA00023002"/>
    </source>
</evidence>
<dbReference type="InterPro" id="IPR029510">
    <property type="entry name" value="Ald_DH_CS_GLU"/>
</dbReference>
<dbReference type="EC" id="1.2.1.88" evidence="2"/>
<dbReference type="PROSITE" id="PS00687">
    <property type="entry name" value="ALDEHYDE_DEHYDR_GLU"/>
    <property type="match status" value="1"/>
</dbReference>
<protein>
    <recommendedName>
        <fullName evidence="2">L-glutamate gamma-semialdehyde dehydrogenase</fullName>
        <ecNumber evidence="2">1.2.1.88</ecNumber>
    </recommendedName>
</protein>
<comment type="pathway">
    <text evidence="1">Amino-acid degradation; L-proline degradation into L-glutamate; L-glutamate from L-proline: step 2/2.</text>
</comment>
<dbReference type="GO" id="GO:0010133">
    <property type="term" value="P:L-proline catabolic process to L-glutamate"/>
    <property type="evidence" value="ECO:0007669"/>
    <property type="project" value="TreeGrafter"/>
</dbReference>
<dbReference type="InterPro" id="IPR016160">
    <property type="entry name" value="Ald_DH_CS_CYS"/>
</dbReference>
<evidence type="ECO:0000256" key="4">
    <source>
        <dbReference type="ARBA" id="ARBA00023027"/>
    </source>
</evidence>
<proteinExistence type="inferred from homology"/>
<comment type="similarity">
    <text evidence="7">Belongs to the aldehyde dehydrogenase family.</text>
</comment>
<evidence type="ECO:0000256" key="1">
    <source>
        <dbReference type="ARBA" id="ARBA00004786"/>
    </source>
</evidence>
<evidence type="ECO:0000259" key="8">
    <source>
        <dbReference type="Pfam" id="PF00171"/>
    </source>
</evidence>
<feature type="domain" description="Aldehyde dehydrogenase" evidence="8">
    <location>
        <begin position="46"/>
        <end position="505"/>
    </location>
</feature>
<keyword evidence="4" id="KW-0520">NAD</keyword>
<dbReference type="GO" id="GO:0009898">
    <property type="term" value="C:cytoplasmic side of plasma membrane"/>
    <property type="evidence" value="ECO:0007669"/>
    <property type="project" value="TreeGrafter"/>
</dbReference>
<evidence type="ECO:0000313" key="9">
    <source>
        <dbReference type="EMBL" id="RCK68198.1"/>
    </source>
</evidence>
<dbReference type="InterPro" id="IPR050485">
    <property type="entry name" value="Proline_metab_enzyme"/>
</dbReference>
<evidence type="ECO:0000256" key="2">
    <source>
        <dbReference type="ARBA" id="ARBA00012884"/>
    </source>
</evidence>
<keyword evidence="10" id="KW-1185">Reference proteome</keyword>
<dbReference type="AlphaFoldDB" id="A0A367YQU6"/>
<feature type="active site" evidence="6">
    <location>
        <position position="277"/>
    </location>
</feature>
<gene>
    <name evidence="9" type="ORF">DT076_17615</name>
</gene>
<dbReference type="InterPro" id="IPR016161">
    <property type="entry name" value="Ald_DH/histidinol_DH"/>
</dbReference>
<dbReference type="RefSeq" id="WP_114128011.1">
    <property type="nucleotide sequence ID" value="NZ_QOUI01000013.1"/>
</dbReference>
<evidence type="ECO:0000256" key="5">
    <source>
        <dbReference type="ARBA" id="ARBA00048142"/>
    </source>
</evidence>
<comment type="caution">
    <text evidence="9">The sequence shown here is derived from an EMBL/GenBank/DDBJ whole genome shotgun (WGS) entry which is preliminary data.</text>
</comment>
<dbReference type="SUPFAM" id="SSF53720">
    <property type="entry name" value="ALDH-like"/>
    <property type="match status" value="1"/>
</dbReference>
<reference evidence="9 10" key="1">
    <citation type="submission" date="2018-07" db="EMBL/GenBank/DDBJ databases">
        <title>Desertimonas flava gen. nov. sp. nov.</title>
        <authorList>
            <person name="Liu S."/>
        </authorList>
    </citation>
    <scope>NUCLEOTIDE SEQUENCE [LARGE SCALE GENOMIC DNA]</scope>
    <source>
        <strain evidence="9 10">16Sb5-5</strain>
    </source>
</reference>
<dbReference type="Gene3D" id="3.40.309.10">
    <property type="entry name" value="Aldehyde Dehydrogenase, Chain A, domain 2"/>
    <property type="match status" value="1"/>
</dbReference>
<name>A0A367YQU6_9ACTN</name>